<evidence type="ECO:0000313" key="3">
    <source>
        <dbReference type="Proteomes" id="UP001499990"/>
    </source>
</evidence>
<dbReference type="RefSeq" id="WP_345043691.1">
    <property type="nucleotide sequence ID" value="NZ_BAAAYL010000001.1"/>
</dbReference>
<dbReference type="Pfam" id="PF18029">
    <property type="entry name" value="Glyoxalase_6"/>
    <property type="match status" value="1"/>
</dbReference>
<name>A0ABP6SKD4_9ACTN</name>
<dbReference type="Proteomes" id="UP001499990">
    <property type="component" value="Unassembled WGS sequence"/>
</dbReference>
<organism evidence="2 3">
    <name type="scientific">Streptomyces sannanensis</name>
    <dbReference type="NCBI Taxonomy" id="285536"/>
    <lineage>
        <taxon>Bacteria</taxon>
        <taxon>Bacillati</taxon>
        <taxon>Actinomycetota</taxon>
        <taxon>Actinomycetes</taxon>
        <taxon>Kitasatosporales</taxon>
        <taxon>Streptomycetaceae</taxon>
        <taxon>Streptomyces</taxon>
    </lineage>
</organism>
<evidence type="ECO:0000313" key="2">
    <source>
        <dbReference type="EMBL" id="GAA3379103.1"/>
    </source>
</evidence>
<dbReference type="InterPro" id="IPR041581">
    <property type="entry name" value="Glyoxalase_6"/>
</dbReference>
<dbReference type="CDD" id="cd07247">
    <property type="entry name" value="SgaA_N_like"/>
    <property type="match status" value="2"/>
</dbReference>
<keyword evidence="3" id="KW-1185">Reference proteome</keyword>
<dbReference type="InterPro" id="IPR037523">
    <property type="entry name" value="VOC_core"/>
</dbReference>
<dbReference type="PANTHER" id="PTHR33993:SF10">
    <property type="entry name" value="CONSERVED PROTEIN"/>
    <property type="match status" value="1"/>
</dbReference>
<dbReference type="SUPFAM" id="SSF54593">
    <property type="entry name" value="Glyoxalase/Bleomycin resistance protein/Dihydroxybiphenyl dioxygenase"/>
    <property type="match status" value="2"/>
</dbReference>
<gene>
    <name evidence="2" type="ORF">GCM10020367_61320</name>
</gene>
<dbReference type="Pfam" id="PF22677">
    <property type="entry name" value="Ble-like_N"/>
    <property type="match status" value="1"/>
</dbReference>
<dbReference type="EMBL" id="BAAAYL010000001">
    <property type="protein sequence ID" value="GAA3379103.1"/>
    <property type="molecule type" value="Genomic_DNA"/>
</dbReference>
<feature type="domain" description="VOC" evidence="1">
    <location>
        <begin position="15"/>
        <end position="129"/>
    </location>
</feature>
<dbReference type="PROSITE" id="PS51819">
    <property type="entry name" value="VOC"/>
    <property type="match status" value="2"/>
</dbReference>
<dbReference type="InterPro" id="IPR052164">
    <property type="entry name" value="Anthracycline_SecMetBiosynth"/>
</dbReference>
<comment type="caution">
    <text evidence="2">The sequence shown here is derived from an EMBL/GenBank/DDBJ whole genome shotgun (WGS) entry which is preliminary data.</text>
</comment>
<evidence type="ECO:0000259" key="1">
    <source>
        <dbReference type="PROSITE" id="PS51819"/>
    </source>
</evidence>
<proteinExistence type="predicted"/>
<protein>
    <submittedName>
        <fullName evidence="2">VOC family protein</fullName>
    </submittedName>
</protein>
<dbReference type="PANTHER" id="PTHR33993">
    <property type="entry name" value="GLYOXALASE-RELATED"/>
    <property type="match status" value="1"/>
</dbReference>
<feature type="domain" description="VOC" evidence="1">
    <location>
        <begin position="142"/>
        <end position="256"/>
    </location>
</feature>
<reference evidence="3" key="1">
    <citation type="journal article" date="2019" name="Int. J. Syst. Evol. Microbiol.">
        <title>The Global Catalogue of Microorganisms (GCM) 10K type strain sequencing project: providing services to taxonomists for standard genome sequencing and annotation.</title>
        <authorList>
            <consortium name="The Broad Institute Genomics Platform"/>
            <consortium name="The Broad Institute Genome Sequencing Center for Infectious Disease"/>
            <person name="Wu L."/>
            <person name="Ma J."/>
        </authorList>
    </citation>
    <scope>NUCLEOTIDE SEQUENCE [LARGE SCALE GENOMIC DNA]</scope>
    <source>
        <strain evidence="3">JCM 9651</strain>
    </source>
</reference>
<accession>A0ABP6SKD4</accession>
<dbReference type="Gene3D" id="3.10.180.10">
    <property type="entry name" value="2,3-Dihydroxybiphenyl 1,2-Dioxygenase, domain 1"/>
    <property type="match status" value="2"/>
</dbReference>
<dbReference type="InterPro" id="IPR029068">
    <property type="entry name" value="Glyas_Bleomycin-R_OHBP_Dase"/>
</dbReference>
<sequence length="261" mass="28524">MGSKTKVRVPCVPAVPCWVSLMAHDLDRAQAFYGPLLGWDFEPAPDRLGPYVRAVVGDGIEVAGLSMNTTQWQGPVVWTTYFGTEDVAAVAARVRERGGTMAVGPLAFEAGRLGLAADPAGAVFGFWEAESGRPLFHRTPGAPVWIELRTPDPFAAALFYGEVFAWDGRPVEHFEARYEHERVVLRAEGHDVAALAKGEPGRASWEVFFSVTDTEAVAEEAVRLGGEMVREPHDTPYGRVAQLRDAEGGRFSVIRQTENRT</sequence>
<dbReference type="InterPro" id="IPR053863">
    <property type="entry name" value="Glyoxy/Ble-like_N"/>
</dbReference>